<accession>A0A517L8R8</accession>
<gene>
    <name evidence="1" type="ORF">FKW77_001869</name>
</gene>
<sequence length="340" mass="39465">MTVRWSNSMANNDICHHLRIPIIEANKPGFPDRFRNMKACKWILRTVHSDLIKNAYTQAATMEPTAPISIEPADELFIQGILQPNSSAAIKTKEPTTFFSLPPELRQVILSQSYDFKFVTTPFPVFDDNFDIPQKAYWDTLCLETNRQTCKEKSTKINVWIRSLRAVHRRLLADVDYVLAKWLKKLDGIKKQAEDDSTMQEHVSKPADTAPKKPATFLTLPRELRQKILYYSCSIGYTDGKDLQLKLQDPMSTFEHQLSINKNEKFRFRMWARVLTKAIGMDEEVGFVEKKWEKEVDVTIERCVKKEHFILFWPGWNESISVIAHHLSKTEASEIWDGLD</sequence>
<reference evidence="1 2" key="1">
    <citation type="submission" date="2019-07" db="EMBL/GenBank/DDBJ databases">
        <title>Finished genome of Venturia effusa.</title>
        <authorList>
            <person name="Young C.A."/>
            <person name="Cox M.P."/>
            <person name="Ganley A.R.D."/>
            <person name="David W.J."/>
        </authorList>
    </citation>
    <scope>NUCLEOTIDE SEQUENCE [LARGE SCALE GENOMIC DNA]</scope>
    <source>
        <strain evidence="2">albino</strain>
    </source>
</reference>
<evidence type="ECO:0000313" key="2">
    <source>
        <dbReference type="Proteomes" id="UP000316270"/>
    </source>
</evidence>
<dbReference type="Proteomes" id="UP000316270">
    <property type="component" value="Chromosome 7"/>
</dbReference>
<name>A0A517L8R8_9PEZI</name>
<dbReference type="AlphaFoldDB" id="A0A517L8R8"/>
<protein>
    <submittedName>
        <fullName evidence="1">Uncharacterized protein</fullName>
    </submittedName>
</protein>
<proteinExistence type="predicted"/>
<keyword evidence="2" id="KW-1185">Reference proteome</keyword>
<dbReference type="EMBL" id="CP042191">
    <property type="protein sequence ID" value="QDS72010.1"/>
    <property type="molecule type" value="Genomic_DNA"/>
</dbReference>
<organism evidence="1 2">
    <name type="scientific">Venturia effusa</name>
    <dbReference type="NCBI Taxonomy" id="50376"/>
    <lineage>
        <taxon>Eukaryota</taxon>
        <taxon>Fungi</taxon>
        <taxon>Dikarya</taxon>
        <taxon>Ascomycota</taxon>
        <taxon>Pezizomycotina</taxon>
        <taxon>Dothideomycetes</taxon>
        <taxon>Pleosporomycetidae</taxon>
        <taxon>Venturiales</taxon>
        <taxon>Venturiaceae</taxon>
        <taxon>Venturia</taxon>
    </lineage>
</organism>
<evidence type="ECO:0000313" key="1">
    <source>
        <dbReference type="EMBL" id="QDS72010.1"/>
    </source>
</evidence>